<dbReference type="InterPro" id="IPR025536">
    <property type="entry name" value="DUF4422"/>
</dbReference>
<dbReference type="Pfam" id="PF14393">
    <property type="entry name" value="DUF4422"/>
    <property type="match status" value="1"/>
</dbReference>
<organism evidence="1 2">
    <name type="scientific">Ligilactobacillus ruminis</name>
    <dbReference type="NCBI Taxonomy" id="1623"/>
    <lineage>
        <taxon>Bacteria</taxon>
        <taxon>Bacillati</taxon>
        <taxon>Bacillota</taxon>
        <taxon>Bacilli</taxon>
        <taxon>Lactobacillales</taxon>
        <taxon>Lactobacillaceae</taxon>
        <taxon>Ligilactobacillus</taxon>
    </lineage>
</organism>
<protein>
    <submittedName>
        <fullName evidence="1">DUF4422 domain-containing protein</fullName>
    </submittedName>
</protein>
<comment type="caution">
    <text evidence="1">The sequence shown here is derived from an EMBL/GenBank/DDBJ whole genome shotgun (WGS) entry which is preliminary data.</text>
</comment>
<evidence type="ECO:0000313" key="1">
    <source>
        <dbReference type="EMBL" id="RGK48281.1"/>
    </source>
</evidence>
<proteinExistence type="predicted"/>
<dbReference type="AlphaFoldDB" id="A0A3E4MEZ5"/>
<name>A0A3E4MEZ5_9LACO</name>
<accession>A0A3E4MEZ5</accession>
<sequence length="265" mass="31487">MTMYVITHKEYDYLKPEGYIPLLVGADFNKNTANYLQDNIGDNISSKNKYFCELTGIYWLDKNLESNENIGISHYRRYFYDPDVKGIKLFKKRALGQMVPLDIESLNDLLVNHDWVVPQKVSFKQTVYDYYARYNQKKDMDLVRDAIQKLSPEFITAFDKVMSGNYSYLYNMFYTTSDNYHKYCSWLFKILFEVEQHVDMTGYTPYQQRVYGFLSERLLTVWLEKNSDLSTVEIPVFQSDLTIRSELFESIKRPIRNIVKPGHKR</sequence>
<evidence type="ECO:0000313" key="2">
    <source>
        <dbReference type="Proteomes" id="UP000260790"/>
    </source>
</evidence>
<reference evidence="1 2" key="1">
    <citation type="submission" date="2018-08" db="EMBL/GenBank/DDBJ databases">
        <title>A genome reference for cultivated species of the human gut microbiota.</title>
        <authorList>
            <person name="Zou Y."/>
            <person name="Xue W."/>
            <person name="Luo G."/>
        </authorList>
    </citation>
    <scope>NUCLEOTIDE SEQUENCE [LARGE SCALE GENOMIC DNA]</scope>
    <source>
        <strain evidence="1 2">TF10-9AT</strain>
    </source>
</reference>
<dbReference type="EMBL" id="QSQR01000001">
    <property type="protein sequence ID" value="RGK48281.1"/>
    <property type="molecule type" value="Genomic_DNA"/>
</dbReference>
<dbReference type="Proteomes" id="UP000260790">
    <property type="component" value="Unassembled WGS sequence"/>
</dbReference>
<gene>
    <name evidence="1" type="ORF">DXD09_00670</name>
</gene>